<accession>A0A1L9U149</accession>
<dbReference type="RefSeq" id="XP_067472677.1">
    <property type="nucleotide sequence ID" value="XM_067621610.1"/>
</dbReference>
<reference evidence="3" key="1">
    <citation type="journal article" date="2017" name="Genome Biol.">
        <title>Comparative genomics reveals high biological diversity and specific adaptations in the industrially and medically important fungal genus Aspergillus.</title>
        <authorList>
            <person name="de Vries R.P."/>
            <person name="Riley R."/>
            <person name="Wiebenga A."/>
            <person name="Aguilar-Osorio G."/>
            <person name="Amillis S."/>
            <person name="Uchima C.A."/>
            <person name="Anderluh G."/>
            <person name="Asadollahi M."/>
            <person name="Askin M."/>
            <person name="Barry K."/>
            <person name="Battaglia E."/>
            <person name="Bayram O."/>
            <person name="Benocci T."/>
            <person name="Braus-Stromeyer S.A."/>
            <person name="Caldana C."/>
            <person name="Canovas D."/>
            <person name="Cerqueira G.C."/>
            <person name="Chen F."/>
            <person name="Chen W."/>
            <person name="Choi C."/>
            <person name="Clum A."/>
            <person name="Dos Santos R.A."/>
            <person name="Damasio A.R."/>
            <person name="Diallinas G."/>
            <person name="Emri T."/>
            <person name="Fekete E."/>
            <person name="Flipphi M."/>
            <person name="Freyberg S."/>
            <person name="Gallo A."/>
            <person name="Gournas C."/>
            <person name="Habgood R."/>
            <person name="Hainaut M."/>
            <person name="Harispe M.L."/>
            <person name="Henrissat B."/>
            <person name="Hilden K.S."/>
            <person name="Hope R."/>
            <person name="Hossain A."/>
            <person name="Karabika E."/>
            <person name="Karaffa L."/>
            <person name="Karanyi Z."/>
            <person name="Krasevec N."/>
            <person name="Kuo A."/>
            <person name="Kusch H."/>
            <person name="LaButti K."/>
            <person name="Lagendijk E.L."/>
            <person name="Lapidus A."/>
            <person name="Levasseur A."/>
            <person name="Lindquist E."/>
            <person name="Lipzen A."/>
            <person name="Logrieco A.F."/>
            <person name="MacCabe A."/>
            <person name="Maekelae M.R."/>
            <person name="Malavazi I."/>
            <person name="Melin P."/>
            <person name="Meyer V."/>
            <person name="Mielnichuk N."/>
            <person name="Miskei M."/>
            <person name="Molnar A.P."/>
            <person name="Mule G."/>
            <person name="Ngan C.Y."/>
            <person name="Orejas M."/>
            <person name="Orosz E."/>
            <person name="Ouedraogo J.P."/>
            <person name="Overkamp K.M."/>
            <person name="Park H.-S."/>
            <person name="Perrone G."/>
            <person name="Piumi F."/>
            <person name="Punt P.J."/>
            <person name="Ram A.F."/>
            <person name="Ramon A."/>
            <person name="Rauscher S."/>
            <person name="Record E."/>
            <person name="Riano-Pachon D.M."/>
            <person name="Robert V."/>
            <person name="Roehrig J."/>
            <person name="Ruller R."/>
            <person name="Salamov A."/>
            <person name="Salih N.S."/>
            <person name="Samson R.A."/>
            <person name="Sandor E."/>
            <person name="Sanguinetti M."/>
            <person name="Schuetze T."/>
            <person name="Sepcic K."/>
            <person name="Shelest E."/>
            <person name="Sherlock G."/>
            <person name="Sophianopoulou V."/>
            <person name="Squina F.M."/>
            <person name="Sun H."/>
            <person name="Susca A."/>
            <person name="Todd R.B."/>
            <person name="Tsang A."/>
            <person name="Unkles S.E."/>
            <person name="van de Wiele N."/>
            <person name="van Rossen-Uffink D."/>
            <person name="Oliveira J.V."/>
            <person name="Vesth T.C."/>
            <person name="Visser J."/>
            <person name="Yu J.-H."/>
            <person name="Zhou M."/>
            <person name="Andersen M.R."/>
            <person name="Archer D.B."/>
            <person name="Baker S.E."/>
            <person name="Benoit I."/>
            <person name="Brakhage A.A."/>
            <person name="Braus G.H."/>
            <person name="Fischer R."/>
            <person name="Frisvad J.C."/>
            <person name="Goldman G.H."/>
            <person name="Houbraken J."/>
            <person name="Oakley B."/>
            <person name="Pocsi I."/>
            <person name="Scazzocchio C."/>
            <person name="Seiboth B."/>
            <person name="vanKuyk P.A."/>
            <person name="Wortman J."/>
            <person name="Dyer P.S."/>
            <person name="Grigoriev I.V."/>
        </authorList>
    </citation>
    <scope>NUCLEOTIDE SEQUENCE [LARGE SCALE GENOMIC DNA]</scope>
    <source>
        <strain evidence="3">CBS 101740 / IMI 381727 / IBT 21946</strain>
    </source>
</reference>
<evidence type="ECO:0000313" key="3">
    <source>
        <dbReference type="Proteomes" id="UP000184499"/>
    </source>
</evidence>
<feature type="region of interest" description="Disordered" evidence="1">
    <location>
        <begin position="40"/>
        <end position="67"/>
    </location>
</feature>
<evidence type="ECO:0000313" key="2">
    <source>
        <dbReference type="EMBL" id="OJJ65426.1"/>
    </source>
</evidence>
<dbReference type="AlphaFoldDB" id="A0A1L9U149"/>
<dbReference type="Proteomes" id="UP000184499">
    <property type="component" value="Unassembled WGS sequence"/>
</dbReference>
<evidence type="ECO:0000256" key="1">
    <source>
        <dbReference type="SAM" id="MobiDB-lite"/>
    </source>
</evidence>
<dbReference type="VEuPathDB" id="FungiDB:ASPBRDRAFT_201824"/>
<feature type="non-terminal residue" evidence="2">
    <location>
        <position position="1"/>
    </location>
</feature>
<name>A0A1L9U149_ASPBC</name>
<gene>
    <name evidence="2" type="ORF">ASPBRDRAFT_201824</name>
</gene>
<dbReference type="GeneID" id="93574098"/>
<keyword evidence="3" id="KW-1185">Reference proteome</keyword>
<protein>
    <submittedName>
        <fullName evidence="2">Uncharacterized protein</fullName>
    </submittedName>
</protein>
<organism evidence="2 3">
    <name type="scientific">Aspergillus brasiliensis (strain CBS 101740 / IMI 381727 / IBT 21946)</name>
    <dbReference type="NCBI Taxonomy" id="767769"/>
    <lineage>
        <taxon>Eukaryota</taxon>
        <taxon>Fungi</taxon>
        <taxon>Dikarya</taxon>
        <taxon>Ascomycota</taxon>
        <taxon>Pezizomycotina</taxon>
        <taxon>Eurotiomycetes</taxon>
        <taxon>Eurotiomycetidae</taxon>
        <taxon>Eurotiales</taxon>
        <taxon>Aspergillaceae</taxon>
        <taxon>Aspergillus</taxon>
        <taxon>Aspergillus subgen. Circumdati</taxon>
    </lineage>
</organism>
<dbReference type="EMBL" id="KV878765">
    <property type="protein sequence ID" value="OJJ65426.1"/>
    <property type="molecule type" value="Genomic_DNA"/>
</dbReference>
<proteinExistence type="predicted"/>
<feature type="region of interest" description="Disordered" evidence="1">
    <location>
        <begin position="72"/>
        <end position="91"/>
    </location>
</feature>
<sequence length="91" mass="10024">ARSLSHRISAYFAARIDIVVPKDRGASELHKIISVSSRDVYHPRHSLPSPPDSLSSAPPVPDEQWTKGITTPEATDLTVNSRCHDTQPQQV</sequence>